<reference evidence="1 2" key="1">
    <citation type="journal article" date="2018" name="Front. Plant Sci.">
        <title>Red Clover (Trifolium pratense) and Zigzag Clover (T. medium) - A Picture of Genomic Similarities and Differences.</title>
        <authorList>
            <person name="Dluhosova J."/>
            <person name="Istvanek J."/>
            <person name="Nedelnik J."/>
            <person name="Repkova J."/>
        </authorList>
    </citation>
    <scope>NUCLEOTIDE SEQUENCE [LARGE SCALE GENOMIC DNA]</scope>
    <source>
        <strain evidence="2">cv. 10/8</strain>
        <tissue evidence="1">Leaf</tissue>
    </source>
</reference>
<evidence type="ECO:0000313" key="1">
    <source>
        <dbReference type="EMBL" id="MCI48358.1"/>
    </source>
</evidence>
<feature type="non-terminal residue" evidence="1">
    <location>
        <position position="1"/>
    </location>
</feature>
<proteinExistence type="predicted"/>
<accession>A0A392SHI6</accession>
<name>A0A392SHI6_9FABA</name>
<evidence type="ECO:0000313" key="2">
    <source>
        <dbReference type="Proteomes" id="UP000265520"/>
    </source>
</evidence>
<dbReference type="EMBL" id="LXQA010385602">
    <property type="protein sequence ID" value="MCI48358.1"/>
    <property type="molecule type" value="Genomic_DNA"/>
</dbReference>
<sequence length="104" mass="11673">RCEVITQEDADKEYAFKVAEDSEKNKGKSRTDLGLREFTGTENRSGVTGYEVTITQSTITELLKIPNQGIFMTFTPTSGKLSNFVKRIAKKCYLDEDVEPTNKA</sequence>
<organism evidence="1 2">
    <name type="scientific">Trifolium medium</name>
    <dbReference type="NCBI Taxonomy" id="97028"/>
    <lineage>
        <taxon>Eukaryota</taxon>
        <taxon>Viridiplantae</taxon>
        <taxon>Streptophyta</taxon>
        <taxon>Embryophyta</taxon>
        <taxon>Tracheophyta</taxon>
        <taxon>Spermatophyta</taxon>
        <taxon>Magnoliopsida</taxon>
        <taxon>eudicotyledons</taxon>
        <taxon>Gunneridae</taxon>
        <taxon>Pentapetalae</taxon>
        <taxon>rosids</taxon>
        <taxon>fabids</taxon>
        <taxon>Fabales</taxon>
        <taxon>Fabaceae</taxon>
        <taxon>Papilionoideae</taxon>
        <taxon>50 kb inversion clade</taxon>
        <taxon>NPAAA clade</taxon>
        <taxon>Hologalegina</taxon>
        <taxon>IRL clade</taxon>
        <taxon>Trifolieae</taxon>
        <taxon>Trifolium</taxon>
    </lineage>
</organism>
<protein>
    <submittedName>
        <fullName evidence="1">Uncharacterized protein</fullName>
    </submittedName>
</protein>
<comment type="caution">
    <text evidence="1">The sequence shown here is derived from an EMBL/GenBank/DDBJ whole genome shotgun (WGS) entry which is preliminary data.</text>
</comment>
<keyword evidence="2" id="KW-1185">Reference proteome</keyword>
<dbReference type="AlphaFoldDB" id="A0A392SHI6"/>
<dbReference type="Proteomes" id="UP000265520">
    <property type="component" value="Unassembled WGS sequence"/>
</dbReference>
<feature type="non-terminal residue" evidence="1">
    <location>
        <position position="104"/>
    </location>
</feature>